<feature type="compositionally biased region" description="Low complexity" evidence="1">
    <location>
        <begin position="63"/>
        <end position="75"/>
    </location>
</feature>
<evidence type="ECO:0000256" key="1">
    <source>
        <dbReference type="SAM" id="MobiDB-lite"/>
    </source>
</evidence>
<feature type="compositionally biased region" description="Basic residues" evidence="1">
    <location>
        <begin position="24"/>
        <end position="34"/>
    </location>
</feature>
<protein>
    <submittedName>
        <fullName evidence="2">Uncharacterized protein</fullName>
    </submittedName>
</protein>
<keyword evidence="3" id="KW-1185">Reference proteome</keyword>
<dbReference type="AlphaFoldDB" id="A0A1X6NT05"/>
<accession>A0A1X6NT05</accession>
<dbReference type="Proteomes" id="UP000218209">
    <property type="component" value="Unassembled WGS sequence"/>
</dbReference>
<organism evidence="2 3">
    <name type="scientific">Porphyra umbilicalis</name>
    <name type="common">Purple laver</name>
    <name type="synonym">Red alga</name>
    <dbReference type="NCBI Taxonomy" id="2786"/>
    <lineage>
        <taxon>Eukaryota</taxon>
        <taxon>Rhodophyta</taxon>
        <taxon>Bangiophyceae</taxon>
        <taxon>Bangiales</taxon>
        <taxon>Bangiaceae</taxon>
        <taxon>Porphyra</taxon>
    </lineage>
</organism>
<name>A0A1X6NT05_PORUM</name>
<sequence length="86" mass="9613">MRRGKSGRLAADTCRQTWTGPAPRRGRPERRPRGSRCPPRPAPRRRGGLPRPRRAAARRRSAARAPPSCAPGTARAARRSARSRRR</sequence>
<feature type="compositionally biased region" description="Basic residues" evidence="1">
    <location>
        <begin position="76"/>
        <end position="86"/>
    </location>
</feature>
<reference evidence="2 3" key="1">
    <citation type="submission" date="2017-03" db="EMBL/GenBank/DDBJ databases">
        <title>WGS assembly of Porphyra umbilicalis.</title>
        <authorList>
            <person name="Brawley S.H."/>
            <person name="Blouin N.A."/>
            <person name="Ficko-Blean E."/>
            <person name="Wheeler G.L."/>
            <person name="Lohr M."/>
            <person name="Goodson H.V."/>
            <person name="Jenkins J.W."/>
            <person name="Blaby-Haas C.E."/>
            <person name="Helliwell K.E."/>
            <person name="Chan C."/>
            <person name="Marriage T."/>
            <person name="Bhattacharya D."/>
            <person name="Klein A.S."/>
            <person name="Badis Y."/>
            <person name="Brodie J."/>
            <person name="Cao Y."/>
            <person name="Collen J."/>
            <person name="Dittami S.M."/>
            <person name="Gachon C.M."/>
            <person name="Green B.R."/>
            <person name="Karpowicz S."/>
            <person name="Kim J.W."/>
            <person name="Kudahl U."/>
            <person name="Lin S."/>
            <person name="Michel G."/>
            <person name="Mittag M."/>
            <person name="Olson B.J."/>
            <person name="Pangilinan J."/>
            <person name="Peng Y."/>
            <person name="Qiu H."/>
            <person name="Shu S."/>
            <person name="Singer J.T."/>
            <person name="Smith A.G."/>
            <person name="Sprecher B.N."/>
            <person name="Wagner V."/>
            <person name="Wang W."/>
            <person name="Wang Z.-Y."/>
            <person name="Yan J."/>
            <person name="Yarish C."/>
            <person name="Zoeuner-Riek S."/>
            <person name="Zhuang Y."/>
            <person name="Zou Y."/>
            <person name="Lindquist E.A."/>
            <person name="Grimwood J."/>
            <person name="Barry K."/>
            <person name="Rokhsar D.S."/>
            <person name="Schmutz J."/>
            <person name="Stiller J.W."/>
            <person name="Grossman A.R."/>
            <person name="Prochnik S.E."/>
        </authorList>
    </citation>
    <scope>NUCLEOTIDE SEQUENCE [LARGE SCALE GENOMIC DNA]</scope>
    <source>
        <strain evidence="2">4086291</strain>
    </source>
</reference>
<proteinExistence type="predicted"/>
<feature type="region of interest" description="Disordered" evidence="1">
    <location>
        <begin position="1"/>
        <end position="86"/>
    </location>
</feature>
<evidence type="ECO:0000313" key="2">
    <source>
        <dbReference type="EMBL" id="OSX71769.1"/>
    </source>
</evidence>
<gene>
    <name evidence="2" type="ORF">BU14_0502s0003</name>
</gene>
<dbReference type="EMBL" id="KV919109">
    <property type="protein sequence ID" value="OSX71769.1"/>
    <property type="molecule type" value="Genomic_DNA"/>
</dbReference>
<feature type="compositionally biased region" description="Basic residues" evidence="1">
    <location>
        <begin position="42"/>
        <end position="62"/>
    </location>
</feature>
<evidence type="ECO:0000313" key="3">
    <source>
        <dbReference type="Proteomes" id="UP000218209"/>
    </source>
</evidence>